<dbReference type="AlphaFoldDB" id="A0A010Z726"/>
<keyword evidence="2" id="KW-1003">Cell membrane</keyword>
<organism evidence="8 9">
    <name type="scientific">Saccharibacillus sacchari DSM 19268</name>
    <dbReference type="NCBI Taxonomy" id="915437"/>
    <lineage>
        <taxon>Bacteria</taxon>
        <taxon>Bacillati</taxon>
        <taxon>Bacillota</taxon>
        <taxon>Bacilli</taxon>
        <taxon>Bacillales</taxon>
        <taxon>Paenibacillaceae</taxon>
        <taxon>Saccharibacillus</taxon>
    </lineage>
</organism>
<evidence type="ECO:0000256" key="3">
    <source>
        <dbReference type="ARBA" id="ARBA00022692"/>
    </source>
</evidence>
<keyword evidence="3 7" id="KW-0812">Transmembrane</keyword>
<evidence type="ECO:0000256" key="7">
    <source>
        <dbReference type="SAM" id="Phobius"/>
    </source>
</evidence>
<dbReference type="RefSeq" id="WP_037282353.1">
    <property type="nucleotide sequence ID" value="NZ_KK073875.1"/>
</dbReference>
<dbReference type="GO" id="GO:0016020">
    <property type="term" value="C:membrane"/>
    <property type="evidence" value="ECO:0007669"/>
    <property type="project" value="InterPro"/>
</dbReference>
<evidence type="ECO:0000256" key="6">
    <source>
        <dbReference type="SAM" id="MobiDB-lite"/>
    </source>
</evidence>
<dbReference type="GO" id="GO:0044781">
    <property type="term" value="P:bacterial-type flagellum organization"/>
    <property type="evidence" value="ECO:0007669"/>
    <property type="project" value="InterPro"/>
</dbReference>
<comment type="subcellular location">
    <subcellularLocation>
        <location evidence="1">Cell membrane</location>
    </subcellularLocation>
</comment>
<reference evidence="8 9" key="1">
    <citation type="submission" date="2013-07" db="EMBL/GenBank/DDBJ databases">
        <authorList>
            <consortium name="DOE Joint Genome Institute"/>
            <person name="Anderson I."/>
            <person name="Huntemann M."/>
            <person name="Han J."/>
            <person name="Chen A."/>
            <person name="Kyrpides N."/>
            <person name="Mavromatis K."/>
            <person name="Markowitz V."/>
            <person name="Palaniappan K."/>
            <person name="Ivanova N."/>
            <person name="Schaumberg A."/>
            <person name="Pati A."/>
            <person name="Liolios K."/>
            <person name="Nordberg H.P."/>
            <person name="Cantor M.N."/>
            <person name="Hua S.X."/>
            <person name="Woyke T."/>
        </authorList>
    </citation>
    <scope>NUCLEOTIDE SEQUENCE [LARGE SCALE GENOMIC DNA]</scope>
    <source>
        <strain evidence="8 9">DSM 19268</strain>
    </source>
</reference>
<dbReference type="InterPro" id="IPR022781">
    <property type="entry name" value="Flagellar_biosynth_FliO"/>
</dbReference>
<evidence type="ECO:0000256" key="4">
    <source>
        <dbReference type="ARBA" id="ARBA00022989"/>
    </source>
</evidence>
<name>A0A010Z726_9BACL</name>
<feature type="region of interest" description="Disordered" evidence="6">
    <location>
        <begin position="157"/>
        <end position="180"/>
    </location>
</feature>
<keyword evidence="8" id="KW-0969">Cilium</keyword>
<protein>
    <submittedName>
        <fullName evidence="8">Flagellar biogenesis protein</fullName>
    </submittedName>
</protein>
<evidence type="ECO:0000256" key="1">
    <source>
        <dbReference type="ARBA" id="ARBA00004236"/>
    </source>
</evidence>
<dbReference type="OrthoDB" id="2376965at2"/>
<keyword evidence="5 7" id="KW-0472">Membrane</keyword>
<sequence>MLLLSEGQPNFSADTGVYSYLVWVIFVLIAIVALIVFLIRYLGKKNRGWFGGRSVRTLGGVGLGQNKSLQIVEIGGSIYLIGVGENISLIDKISDAEEVEMLIGALVQDSAGPNIALPAWAEKLTSRFRNGSNTPSETEELDSSSFQQLFETRLREASDRRRKVDDLLEKEESVDRSREP</sequence>
<dbReference type="HOGENOM" id="CLU_105734_1_0_9"/>
<comment type="caution">
    <text evidence="8">The sequence shown here is derived from an EMBL/GenBank/DDBJ whole genome shotgun (WGS) entry which is preliminary data.</text>
</comment>
<feature type="transmembrane region" description="Helical" evidence="7">
    <location>
        <begin position="20"/>
        <end position="43"/>
    </location>
</feature>
<dbReference type="Pfam" id="PF04347">
    <property type="entry name" value="FliO"/>
    <property type="match status" value="1"/>
</dbReference>
<evidence type="ECO:0000256" key="2">
    <source>
        <dbReference type="ARBA" id="ARBA00022475"/>
    </source>
</evidence>
<keyword evidence="4 7" id="KW-1133">Transmembrane helix</keyword>
<gene>
    <name evidence="8" type="ORF">SacsacDRAFT_0088</name>
</gene>
<evidence type="ECO:0000313" key="9">
    <source>
        <dbReference type="Proteomes" id="UP000053380"/>
    </source>
</evidence>
<keyword evidence="9" id="KW-1185">Reference proteome</keyword>
<accession>A0A010Z726</accession>
<keyword evidence="8" id="KW-0966">Cell projection</keyword>
<dbReference type="Proteomes" id="UP000053380">
    <property type="component" value="Unassembled WGS sequence"/>
</dbReference>
<dbReference type="EMBL" id="JFBU01000001">
    <property type="protein sequence ID" value="EXG83123.1"/>
    <property type="molecule type" value="Genomic_DNA"/>
</dbReference>
<evidence type="ECO:0000256" key="5">
    <source>
        <dbReference type="ARBA" id="ARBA00023136"/>
    </source>
</evidence>
<proteinExistence type="predicted"/>
<keyword evidence="8" id="KW-0282">Flagellum</keyword>
<evidence type="ECO:0000313" key="8">
    <source>
        <dbReference type="EMBL" id="EXG83123.1"/>
    </source>
</evidence>